<name>G5A844_PHYSP</name>
<organism evidence="1 2">
    <name type="scientific">Phytophthora sojae (strain P6497)</name>
    <name type="common">Soybean stem and root rot agent</name>
    <name type="synonym">Phytophthora megasperma f. sp. glycines</name>
    <dbReference type="NCBI Taxonomy" id="1094619"/>
    <lineage>
        <taxon>Eukaryota</taxon>
        <taxon>Sar</taxon>
        <taxon>Stramenopiles</taxon>
        <taxon>Oomycota</taxon>
        <taxon>Peronosporomycetes</taxon>
        <taxon>Peronosporales</taxon>
        <taxon>Peronosporaceae</taxon>
        <taxon>Phytophthora</taxon>
    </lineage>
</organism>
<accession>G5A844</accession>
<evidence type="ECO:0000313" key="2">
    <source>
        <dbReference type="Proteomes" id="UP000002640"/>
    </source>
</evidence>
<dbReference type="Proteomes" id="UP000002640">
    <property type="component" value="Unassembled WGS sequence"/>
</dbReference>
<dbReference type="InParanoid" id="G5A844"/>
<protein>
    <submittedName>
        <fullName evidence="1">Uncharacterized protein</fullName>
    </submittedName>
</protein>
<dbReference type="RefSeq" id="XP_009536242.1">
    <property type="nucleotide sequence ID" value="XM_009537947.1"/>
</dbReference>
<dbReference type="EMBL" id="JH159161">
    <property type="protein sequence ID" value="EGZ08070.1"/>
    <property type="molecule type" value="Genomic_DNA"/>
</dbReference>
<dbReference type="STRING" id="1094619.G5A844"/>
<reference evidence="1 2" key="1">
    <citation type="journal article" date="2006" name="Science">
        <title>Phytophthora genome sequences uncover evolutionary origins and mechanisms of pathogenesis.</title>
        <authorList>
            <person name="Tyler B.M."/>
            <person name="Tripathy S."/>
            <person name="Zhang X."/>
            <person name="Dehal P."/>
            <person name="Jiang R.H."/>
            <person name="Aerts A."/>
            <person name="Arredondo F.D."/>
            <person name="Baxter L."/>
            <person name="Bensasson D."/>
            <person name="Beynon J.L."/>
            <person name="Chapman J."/>
            <person name="Damasceno C.M."/>
            <person name="Dorrance A.E."/>
            <person name="Dou D."/>
            <person name="Dickerman A.W."/>
            <person name="Dubchak I.L."/>
            <person name="Garbelotto M."/>
            <person name="Gijzen M."/>
            <person name="Gordon S.G."/>
            <person name="Govers F."/>
            <person name="Grunwald N.J."/>
            <person name="Huang W."/>
            <person name="Ivors K.L."/>
            <person name="Jones R.W."/>
            <person name="Kamoun S."/>
            <person name="Krampis K."/>
            <person name="Lamour K.H."/>
            <person name="Lee M.K."/>
            <person name="McDonald W.H."/>
            <person name="Medina M."/>
            <person name="Meijer H.J."/>
            <person name="Nordberg E.K."/>
            <person name="Maclean D.J."/>
            <person name="Ospina-Giraldo M.D."/>
            <person name="Morris P.F."/>
            <person name="Phuntumart V."/>
            <person name="Putnam N.H."/>
            <person name="Rash S."/>
            <person name="Rose J.K."/>
            <person name="Sakihama Y."/>
            <person name="Salamov A.A."/>
            <person name="Savidor A."/>
            <person name="Scheuring C.F."/>
            <person name="Smith B.M."/>
            <person name="Sobral B.W."/>
            <person name="Terry A."/>
            <person name="Torto-Alalibo T.A."/>
            <person name="Win J."/>
            <person name="Xu Z."/>
            <person name="Zhang H."/>
            <person name="Grigoriev I.V."/>
            <person name="Rokhsar D.S."/>
            <person name="Boore J.L."/>
        </authorList>
    </citation>
    <scope>NUCLEOTIDE SEQUENCE [LARGE SCALE GENOMIC DNA]</scope>
    <source>
        <strain evidence="1 2">P6497</strain>
    </source>
</reference>
<dbReference type="AlphaFoldDB" id="G5A844"/>
<proteinExistence type="predicted"/>
<dbReference type="KEGG" id="psoj:PHYSODRAFT_526087"/>
<feature type="non-terminal residue" evidence="1">
    <location>
        <position position="145"/>
    </location>
</feature>
<keyword evidence="2" id="KW-1185">Reference proteome</keyword>
<dbReference type="GeneID" id="20660956"/>
<sequence>MAFESRELRVLSRLRSLCGSDVHIVYRSLAPRLEALHRALYGPNDGDESASDDEMDLLAVLSRRRHQETALKALLHQLQELIGESDEIETIEEDCSEVLLQGEVRGVLPLLLQAPRKSREVHWMHLQIDALIEGGEGGDAEEEKQ</sequence>
<evidence type="ECO:0000313" key="1">
    <source>
        <dbReference type="EMBL" id="EGZ08070.1"/>
    </source>
</evidence>
<gene>
    <name evidence="1" type="ORF">PHYSODRAFT_526087</name>
</gene>